<dbReference type="EMBL" id="AY880375">
    <property type="protein sequence ID" value="AAW78990.1"/>
    <property type="molecule type" value="mRNA"/>
</dbReference>
<reference evidence="1" key="1">
    <citation type="submission" date="2005-01" db="EMBL/GenBank/DDBJ databases">
        <title>Analysis of expressed sequence tags and cloning of full length cDNA from brain and spinal cord cDNA library in Gecko.</title>
        <authorList>
            <person name="Gu X."/>
            <person name="Ding F."/>
            <person name="Liu Y."/>
            <person name="Liu M."/>
            <person name="Zhang Q."/>
            <person name="Shen M."/>
        </authorList>
    </citation>
    <scope>NUCLEOTIDE SEQUENCE</scope>
    <source>
        <tissue evidence="1">Brain</tissue>
    </source>
</reference>
<evidence type="ECO:0000313" key="1">
    <source>
        <dbReference type="EMBL" id="AAW78990.1"/>
    </source>
</evidence>
<proteinExistence type="evidence at transcript level"/>
<protein>
    <submittedName>
        <fullName evidence="1">GekBS144P</fullName>
    </submittedName>
</protein>
<organism evidence="1">
    <name type="scientific">Gekko japonicus</name>
    <name type="common">Schlegel's Japanese gecko</name>
    <dbReference type="NCBI Taxonomy" id="146911"/>
    <lineage>
        <taxon>Eukaryota</taxon>
        <taxon>Metazoa</taxon>
        <taxon>Chordata</taxon>
        <taxon>Craniata</taxon>
        <taxon>Vertebrata</taxon>
        <taxon>Euteleostomi</taxon>
        <taxon>Lepidosauria</taxon>
        <taxon>Squamata</taxon>
        <taxon>Bifurcata</taxon>
        <taxon>Gekkota</taxon>
        <taxon>Gekkonidae</taxon>
        <taxon>Gekkoninae</taxon>
        <taxon>Gekko</taxon>
    </lineage>
</organism>
<name>Q5EI07_GEKJA</name>
<accession>Q5EI07</accession>
<dbReference type="AlphaFoldDB" id="Q5EI07"/>
<sequence>MSMLTPRATLELHWPNTFGTPKEVPPVKISPMGLQSFDPTQQDKRQRLHGLDGFWTPQC</sequence>